<dbReference type="Proteomes" id="UP000598996">
    <property type="component" value="Unassembled WGS sequence"/>
</dbReference>
<accession>A0ABS1VQ70</accession>
<comment type="similarity">
    <text evidence="2 9">Belongs to the ABC-2 integral membrane protein family.</text>
</comment>
<feature type="transmembrane region" description="Helical" evidence="9">
    <location>
        <begin position="24"/>
        <end position="42"/>
    </location>
</feature>
<sequence>MSARITFATAARVLRQLRHDRRTVALLIVVPALLLALLYFMYDGAGGTFDRIALIMLGVFPFVIMFLVTSIAMLRERTTGTLERLLTTPLGKIDLLFGYGLAFGLAAAVQGAVATGAAYWLLGLETRGSAGLVVLIAVVNAVLGVALGLFCSAFARTEFQAVQFLPVVVVPQLLLCGLFVARGQMAGWLEGISDALPLTYAVDALAQVGVSADPTTTMWRDLVIVAGATVVALVLAAATLRRRTP</sequence>
<evidence type="ECO:0000256" key="9">
    <source>
        <dbReference type="RuleBase" id="RU361157"/>
    </source>
</evidence>
<keyword evidence="4 9" id="KW-1003">Cell membrane</keyword>
<dbReference type="PANTHER" id="PTHR30294:SF38">
    <property type="entry name" value="TRANSPORT PERMEASE PROTEIN"/>
    <property type="match status" value="1"/>
</dbReference>
<feature type="transmembrane region" description="Helical" evidence="9">
    <location>
        <begin position="128"/>
        <end position="150"/>
    </location>
</feature>
<evidence type="ECO:0000256" key="2">
    <source>
        <dbReference type="ARBA" id="ARBA00007783"/>
    </source>
</evidence>
<evidence type="ECO:0000259" key="10">
    <source>
        <dbReference type="PROSITE" id="PS51012"/>
    </source>
</evidence>
<keyword evidence="6 9" id="KW-1133">Transmembrane helix</keyword>
<keyword evidence="8" id="KW-0046">Antibiotic resistance</keyword>
<feature type="domain" description="ABC transmembrane type-2" evidence="10">
    <location>
        <begin position="22"/>
        <end position="243"/>
    </location>
</feature>
<dbReference type="InterPro" id="IPR051449">
    <property type="entry name" value="ABC-2_transporter_component"/>
</dbReference>
<proteinExistence type="inferred from homology"/>
<feature type="transmembrane region" description="Helical" evidence="9">
    <location>
        <begin position="222"/>
        <end position="240"/>
    </location>
</feature>
<keyword evidence="7 9" id="KW-0472">Membrane</keyword>
<evidence type="ECO:0000256" key="3">
    <source>
        <dbReference type="ARBA" id="ARBA00022448"/>
    </source>
</evidence>
<evidence type="ECO:0000256" key="7">
    <source>
        <dbReference type="ARBA" id="ARBA00023136"/>
    </source>
</evidence>
<reference evidence="11 12" key="1">
    <citation type="submission" date="2021-01" db="EMBL/GenBank/DDBJ databases">
        <title>Actinoplanes sp. nov. LDG1-01 isolated from lichen.</title>
        <authorList>
            <person name="Saeng-In P."/>
            <person name="Phongsopitanun W."/>
            <person name="Kanchanasin P."/>
            <person name="Yuki M."/>
            <person name="Kudo T."/>
            <person name="Ohkuma M."/>
            <person name="Tanasupawat S."/>
        </authorList>
    </citation>
    <scope>NUCLEOTIDE SEQUENCE [LARGE SCALE GENOMIC DNA]</scope>
    <source>
        <strain evidence="11 12">LDG1-01</strain>
    </source>
</reference>
<evidence type="ECO:0000313" key="11">
    <source>
        <dbReference type="EMBL" id="MBL7256626.1"/>
    </source>
</evidence>
<dbReference type="PIRSF" id="PIRSF006648">
    <property type="entry name" value="DrrB"/>
    <property type="match status" value="1"/>
</dbReference>
<evidence type="ECO:0000256" key="5">
    <source>
        <dbReference type="ARBA" id="ARBA00022692"/>
    </source>
</evidence>
<evidence type="ECO:0000256" key="6">
    <source>
        <dbReference type="ARBA" id="ARBA00022989"/>
    </source>
</evidence>
<dbReference type="PANTHER" id="PTHR30294">
    <property type="entry name" value="MEMBRANE COMPONENT OF ABC TRANSPORTER YHHJ-RELATED"/>
    <property type="match status" value="1"/>
</dbReference>
<evidence type="ECO:0000256" key="8">
    <source>
        <dbReference type="ARBA" id="ARBA00023251"/>
    </source>
</evidence>
<dbReference type="InterPro" id="IPR047817">
    <property type="entry name" value="ABC2_TM_bact-type"/>
</dbReference>
<dbReference type="InterPro" id="IPR000412">
    <property type="entry name" value="ABC_2_transport"/>
</dbReference>
<evidence type="ECO:0000256" key="1">
    <source>
        <dbReference type="ARBA" id="ARBA00004651"/>
    </source>
</evidence>
<dbReference type="InterPro" id="IPR013525">
    <property type="entry name" value="ABC2_TM"/>
</dbReference>
<evidence type="ECO:0000313" key="12">
    <source>
        <dbReference type="Proteomes" id="UP000598996"/>
    </source>
</evidence>
<name>A0ABS1VQ70_9ACTN</name>
<dbReference type="EMBL" id="JAENHO010000005">
    <property type="protein sequence ID" value="MBL7256626.1"/>
    <property type="molecule type" value="Genomic_DNA"/>
</dbReference>
<keyword evidence="3 9" id="KW-0813">Transport</keyword>
<feature type="transmembrane region" description="Helical" evidence="9">
    <location>
        <begin position="162"/>
        <end position="181"/>
    </location>
</feature>
<dbReference type="RefSeq" id="WP_202993135.1">
    <property type="nucleotide sequence ID" value="NZ_JAENHO010000005.1"/>
</dbReference>
<protein>
    <recommendedName>
        <fullName evidence="9">Transport permease protein</fullName>
    </recommendedName>
</protein>
<keyword evidence="12" id="KW-1185">Reference proteome</keyword>
<organism evidence="11 12">
    <name type="scientific">Paractinoplanes lichenicola</name>
    <dbReference type="NCBI Taxonomy" id="2802976"/>
    <lineage>
        <taxon>Bacteria</taxon>
        <taxon>Bacillati</taxon>
        <taxon>Actinomycetota</taxon>
        <taxon>Actinomycetes</taxon>
        <taxon>Micromonosporales</taxon>
        <taxon>Micromonosporaceae</taxon>
        <taxon>Paractinoplanes</taxon>
    </lineage>
</organism>
<dbReference type="Pfam" id="PF01061">
    <property type="entry name" value="ABC2_membrane"/>
    <property type="match status" value="1"/>
</dbReference>
<evidence type="ECO:0000256" key="4">
    <source>
        <dbReference type="ARBA" id="ARBA00022475"/>
    </source>
</evidence>
<keyword evidence="5 9" id="KW-0812">Transmembrane</keyword>
<comment type="subcellular location">
    <subcellularLocation>
        <location evidence="1 9">Cell membrane</location>
        <topology evidence="1 9">Multi-pass membrane protein</topology>
    </subcellularLocation>
</comment>
<gene>
    <name evidence="11" type="ORF">JKJ07_20220</name>
</gene>
<feature type="transmembrane region" description="Helical" evidence="9">
    <location>
        <begin position="95"/>
        <end position="122"/>
    </location>
</feature>
<comment type="caution">
    <text evidence="11">The sequence shown here is derived from an EMBL/GenBank/DDBJ whole genome shotgun (WGS) entry which is preliminary data.</text>
</comment>
<dbReference type="PROSITE" id="PS51012">
    <property type="entry name" value="ABC_TM2"/>
    <property type="match status" value="1"/>
</dbReference>
<feature type="transmembrane region" description="Helical" evidence="9">
    <location>
        <begin position="54"/>
        <end position="74"/>
    </location>
</feature>